<organism evidence="3 4">
    <name type="scientific">Triparma columacea</name>
    <dbReference type="NCBI Taxonomy" id="722753"/>
    <lineage>
        <taxon>Eukaryota</taxon>
        <taxon>Sar</taxon>
        <taxon>Stramenopiles</taxon>
        <taxon>Ochrophyta</taxon>
        <taxon>Bolidophyceae</taxon>
        <taxon>Parmales</taxon>
        <taxon>Triparmaceae</taxon>
        <taxon>Triparma</taxon>
    </lineage>
</organism>
<name>A0A9W7G5K8_9STRA</name>
<dbReference type="OrthoDB" id="417891at2759"/>
<dbReference type="AlphaFoldDB" id="A0A9W7G5K8"/>
<dbReference type="EMBL" id="BRYA01000832">
    <property type="protein sequence ID" value="GMI33790.1"/>
    <property type="molecule type" value="Genomic_DNA"/>
</dbReference>
<accession>A0A9W7G5K8</accession>
<sequence>MVRFFQFLLFSLLPTASIATSWGFNAGSTALVTGGTKGIGLAIVEEFASLNCTTIVCARNEEDLAKLSSDMLTKYDGEERVVTFPADVSTKEGRDKLIKFVRERFDDRLDILVNNVGTNIRKPTSDYEAEEVEFVMRTNFHSCFELSKSCYSMLKRRPDEPTSSIINIGSVAGDPGGCMWTGTPYSASKGAMNQLTGNLACEWGRTGVRVNCVAPWYISTPLAQQVLRDDKYRLSVLGRTPMGRVGSPDEVAKVVTFLAMPASSYVTGQVICVDGGYTRNGFYPDL</sequence>
<reference evidence="4" key="1">
    <citation type="journal article" date="2023" name="Commun. Biol.">
        <title>Genome analysis of Parmales, the sister group of diatoms, reveals the evolutionary specialization of diatoms from phago-mixotrophs to photoautotrophs.</title>
        <authorList>
            <person name="Ban H."/>
            <person name="Sato S."/>
            <person name="Yoshikawa S."/>
            <person name="Yamada K."/>
            <person name="Nakamura Y."/>
            <person name="Ichinomiya M."/>
            <person name="Sato N."/>
            <person name="Blanc-Mathieu R."/>
            <person name="Endo H."/>
            <person name="Kuwata A."/>
            <person name="Ogata H."/>
        </authorList>
    </citation>
    <scope>NUCLEOTIDE SEQUENCE [LARGE SCALE GENOMIC DNA]</scope>
</reference>
<evidence type="ECO:0000256" key="2">
    <source>
        <dbReference type="SAM" id="SignalP"/>
    </source>
</evidence>
<dbReference type="PRINTS" id="PR00080">
    <property type="entry name" value="SDRFAMILY"/>
</dbReference>
<dbReference type="Proteomes" id="UP001165065">
    <property type="component" value="Unassembled WGS sequence"/>
</dbReference>
<feature type="chain" id="PRO_5040775518" evidence="2">
    <location>
        <begin position="20"/>
        <end position="286"/>
    </location>
</feature>
<gene>
    <name evidence="3" type="ORF">TrCOL_g11859</name>
</gene>
<feature type="signal peptide" evidence="2">
    <location>
        <begin position="1"/>
        <end position="19"/>
    </location>
</feature>
<keyword evidence="1" id="KW-0560">Oxidoreductase</keyword>
<dbReference type="PANTHER" id="PTHR42898:SF6">
    <property type="entry name" value="NADP-DEPENDENT MANNITOL DEHYDROGENASE"/>
    <property type="match status" value="1"/>
</dbReference>
<dbReference type="SUPFAM" id="SSF51735">
    <property type="entry name" value="NAD(P)-binding Rossmann-fold domains"/>
    <property type="match status" value="1"/>
</dbReference>
<dbReference type="InterPro" id="IPR036291">
    <property type="entry name" value="NAD(P)-bd_dom_sf"/>
</dbReference>
<dbReference type="PANTHER" id="PTHR42898">
    <property type="entry name" value="TROPINONE REDUCTASE"/>
    <property type="match status" value="1"/>
</dbReference>
<evidence type="ECO:0000313" key="3">
    <source>
        <dbReference type="EMBL" id="GMI33790.1"/>
    </source>
</evidence>
<dbReference type="InterPro" id="IPR020904">
    <property type="entry name" value="Sc_DH/Rdtase_CS"/>
</dbReference>
<dbReference type="FunFam" id="3.40.50.720:FF:000084">
    <property type="entry name" value="Short-chain dehydrogenase reductase"/>
    <property type="match status" value="1"/>
</dbReference>
<evidence type="ECO:0000256" key="1">
    <source>
        <dbReference type="ARBA" id="ARBA00023002"/>
    </source>
</evidence>
<dbReference type="PRINTS" id="PR00081">
    <property type="entry name" value="GDHRDH"/>
</dbReference>
<dbReference type="PROSITE" id="PS00061">
    <property type="entry name" value="ADH_SHORT"/>
    <property type="match status" value="1"/>
</dbReference>
<dbReference type="GO" id="GO:0016491">
    <property type="term" value="F:oxidoreductase activity"/>
    <property type="evidence" value="ECO:0007669"/>
    <property type="project" value="UniProtKB-KW"/>
</dbReference>
<dbReference type="InterPro" id="IPR002347">
    <property type="entry name" value="SDR_fam"/>
</dbReference>
<dbReference type="InterPro" id="IPR045000">
    <property type="entry name" value="TR"/>
</dbReference>
<protein>
    <submittedName>
        <fullName evidence="3">Uncharacterized protein</fullName>
    </submittedName>
</protein>
<keyword evidence="4" id="KW-1185">Reference proteome</keyword>
<keyword evidence="2" id="KW-0732">Signal</keyword>
<dbReference type="Pfam" id="PF13561">
    <property type="entry name" value="adh_short_C2"/>
    <property type="match status" value="1"/>
</dbReference>
<comment type="caution">
    <text evidence="3">The sequence shown here is derived from an EMBL/GenBank/DDBJ whole genome shotgun (WGS) entry which is preliminary data.</text>
</comment>
<evidence type="ECO:0000313" key="4">
    <source>
        <dbReference type="Proteomes" id="UP001165065"/>
    </source>
</evidence>
<proteinExistence type="predicted"/>
<dbReference type="Gene3D" id="3.40.50.720">
    <property type="entry name" value="NAD(P)-binding Rossmann-like Domain"/>
    <property type="match status" value="1"/>
</dbReference>